<dbReference type="EMBL" id="OV040584">
    <property type="protein sequence ID" value="CAH0449517.1"/>
    <property type="molecule type" value="Genomic_DNA"/>
</dbReference>
<evidence type="ECO:0000313" key="3">
    <source>
        <dbReference type="EMBL" id="RFN62308.1"/>
    </source>
</evidence>
<feature type="transmembrane region" description="Helical" evidence="1">
    <location>
        <begin position="6"/>
        <end position="25"/>
    </location>
</feature>
<accession>A0A2S9S8L9</accession>
<dbReference type="AlphaFoldDB" id="A0A2S9S8L9"/>
<keyword evidence="1" id="KW-0812">Transmembrane</keyword>
<dbReference type="GeneID" id="93220441"/>
<keyword evidence="1" id="KW-0472">Membrane</keyword>
<reference evidence="3" key="1">
    <citation type="submission" date="2018-08" db="EMBL/GenBank/DDBJ databases">
        <title>Antagonistic pleiotropy in the bifunctional surface protein FadL/P1 during adaptation of Haemophilus influenzae to chronic lung infection associated with COPD.</title>
        <authorList>
            <person name="Moleres J."/>
            <person name="Ehrlich R."/>
        </authorList>
    </citation>
    <scope>NUCLEOTIDE SEQUENCE [LARGE SCALE GENOMIC DNA]</scope>
    <source>
        <strain evidence="3">P668-6062</strain>
    </source>
</reference>
<dbReference type="Proteomes" id="UP000837924">
    <property type="component" value="Chromosome"/>
</dbReference>
<gene>
    <name evidence="3" type="ORF">CH627_09960</name>
    <name evidence="2" type="ORF">KRLU271_LOCUS1273</name>
</gene>
<organism evidence="3">
    <name type="scientific">Haemophilus influenzae</name>
    <dbReference type="NCBI Taxonomy" id="727"/>
    <lineage>
        <taxon>Bacteria</taxon>
        <taxon>Pseudomonadati</taxon>
        <taxon>Pseudomonadota</taxon>
        <taxon>Gammaproteobacteria</taxon>
        <taxon>Pasteurellales</taxon>
        <taxon>Pasteurellaceae</taxon>
        <taxon>Haemophilus</taxon>
    </lineage>
</organism>
<protein>
    <submittedName>
        <fullName evidence="3">Uncharacterized protein</fullName>
    </submittedName>
</protein>
<dbReference type="EMBL" id="QVJI01000028">
    <property type="protein sequence ID" value="RFN62308.1"/>
    <property type="molecule type" value="Genomic_DNA"/>
</dbReference>
<reference evidence="4" key="2">
    <citation type="submission" date="2021-11" db="EMBL/GenBank/DDBJ databases">
        <authorList>
            <person name="Riesbeck K."/>
        </authorList>
    </citation>
    <scope>NUCLEOTIDE SEQUENCE [LARGE SCALE GENOMIC DNA]</scope>
</reference>
<evidence type="ECO:0000313" key="2">
    <source>
        <dbReference type="EMBL" id="CAH0449517.1"/>
    </source>
</evidence>
<reference evidence="2" key="3">
    <citation type="submission" date="2024-01" db="EMBL/GenBank/DDBJ databases">
        <authorList>
            <person name="Riesbeck K."/>
        </authorList>
    </citation>
    <scope>NUCLEOTIDE SEQUENCE</scope>
    <source>
        <strain evidence="2">KR271</strain>
    </source>
</reference>
<proteinExistence type="predicted"/>
<evidence type="ECO:0000313" key="4">
    <source>
        <dbReference type="Proteomes" id="UP000837924"/>
    </source>
</evidence>
<dbReference type="RefSeq" id="WP_038441203.1">
    <property type="nucleotide sequence ID" value="NZ_AP018764.1"/>
</dbReference>
<dbReference type="KEGG" id="hix:NTHI723_00146"/>
<dbReference type="KEGG" id="hiw:NTHI477_00228"/>
<keyword evidence="1" id="KW-1133">Transmembrane helix</keyword>
<evidence type="ECO:0000256" key="1">
    <source>
        <dbReference type="SAM" id="Phobius"/>
    </source>
</evidence>
<sequence>MTLSDLIAFSALIVSIFALPISYILGARGLKNTAYNGELSKLSDLCDLVFTEALNIHKKTQSNLSDEMDYHLMIAFHKRLQSKCLEIKSLSNSERYPRMELREVKQAITDHLVSDNLEVRNTAMRGLIYKLDALKTFFTPKFI</sequence>
<name>A0A2S9S8L9_HAEIF</name>
<dbReference type="KEGG" id="hih:NF38_06965"/>